<comment type="caution">
    <text evidence="2">The sequence shown here is derived from an EMBL/GenBank/DDBJ whole genome shotgun (WGS) entry which is preliminary data.</text>
</comment>
<gene>
    <name evidence="2" type="ORF">H5V44_17110</name>
</gene>
<evidence type="ECO:0000256" key="1">
    <source>
        <dbReference type="SAM" id="Phobius"/>
    </source>
</evidence>
<evidence type="ECO:0000313" key="2">
    <source>
        <dbReference type="EMBL" id="MBB6647979.1"/>
    </source>
</evidence>
<protein>
    <submittedName>
        <fullName evidence="2">Uncharacterized protein</fullName>
    </submittedName>
</protein>
<feature type="transmembrane region" description="Helical" evidence="1">
    <location>
        <begin position="15"/>
        <end position="36"/>
    </location>
</feature>
<keyword evidence="3" id="KW-1185">Reference proteome</keyword>
<evidence type="ECO:0000313" key="3">
    <source>
        <dbReference type="Proteomes" id="UP000546257"/>
    </source>
</evidence>
<keyword evidence="1" id="KW-1133">Transmembrane helix</keyword>
<dbReference type="AlphaFoldDB" id="A0A7J9SNW5"/>
<keyword evidence="1" id="KW-0812">Transmembrane</keyword>
<dbReference type="RefSeq" id="WP_185194353.1">
    <property type="nucleotide sequence ID" value="NZ_JACKXD010000010.1"/>
</dbReference>
<feature type="transmembrane region" description="Helical" evidence="1">
    <location>
        <begin position="42"/>
        <end position="60"/>
    </location>
</feature>
<name>A0A7J9SNW5_9EURY</name>
<keyword evidence="1" id="KW-0472">Membrane</keyword>
<sequence>MGVTAALLQKGRSVLGGYLLLSCIGYFAATIATGMVASSTGLFLGVVAALFGVVGWWLLFRGIPGTARQIIS</sequence>
<organism evidence="2 3">
    <name type="scientific">Halobellus ruber</name>
    <dbReference type="NCBI Taxonomy" id="2761102"/>
    <lineage>
        <taxon>Archaea</taxon>
        <taxon>Methanobacteriati</taxon>
        <taxon>Methanobacteriota</taxon>
        <taxon>Stenosarchaea group</taxon>
        <taxon>Halobacteria</taxon>
        <taxon>Halobacteriales</taxon>
        <taxon>Haloferacaceae</taxon>
        <taxon>Halobellus</taxon>
    </lineage>
</organism>
<accession>A0A7J9SNW5</accession>
<proteinExistence type="predicted"/>
<dbReference type="EMBL" id="JACKXD010000010">
    <property type="protein sequence ID" value="MBB6647979.1"/>
    <property type="molecule type" value="Genomic_DNA"/>
</dbReference>
<dbReference type="Proteomes" id="UP000546257">
    <property type="component" value="Unassembled WGS sequence"/>
</dbReference>
<reference evidence="2 3" key="1">
    <citation type="submission" date="2020-08" db="EMBL/GenBank/DDBJ databases">
        <authorList>
            <person name="Seo M.-J."/>
        </authorList>
    </citation>
    <scope>NUCLEOTIDE SEQUENCE [LARGE SCALE GENOMIC DNA]</scope>
    <source>
        <strain evidence="2 3">MBLA0160</strain>
    </source>
</reference>